<reference evidence="2" key="1">
    <citation type="journal article" date="2023" name="Mol. Phylogenet. Evol.">
        <title>Genome-scale phylogeny and comparative genomics of the fungal order Sordariales.</title>
        <authorList>
            <person name="Hensen N."/>
            <person name="Bonometti L."/>
            <person name="Westerberg I."/>
            <person name="Brannstrom I.O."/>
            <person name="Guillou S."/>
            <person name="Cros-Aarteil S."/>
            <person name="Calhoun S."/>
            <person name="Haridas S."/>
            <person name="Kuo A."/>
            <person name="Mondo S."/>
            <person name="Pangilinan J."/>
            <person name="Riley R."/>
            <person name="LaButti K."/>
            <person name="Andreopoulos B."/>
            <person name="Lipzen A."/>
            <person name="Chen C."/>
            <person name="Yan M."/>
            <person name="Daum C."/>
            <person name="Ng V."/>
            <person name="Clum A."/>
            <person name="Steindorff A."/>
            <person name="Ohm R.A."/>
            <person name="Martin F."/>
            <person name="Silar P."/>
            <person name="Natvig D.O."/>
            <person name="Lalanne C."/>
            <person name="Gautier V."/>
            <person name="Ament-Velasquez S.L."/>
            <person name="Kruys A."/>
            <person name="Hutchinson M.I."/>
            <person name="Powell A.J."/>
            <person name="Barry K."/>
            <person name="Miller A.N."/>
            <person name="Grigoriev I.V."/>
            <person name="Debuchy R."/>
            <person name="Gladieux P."/>
            <person name="Hiltunen Thoren M."/>
            <person name="Johannesson H."/>
        </authorList>
    </citation>
    <scope>NUCLEOTIDE SEQUENCE</scope>
    <source>
        <strain evidence="2">PSN293</strain>
    </source>
</reference>
<feature type="region of interest" description="Disordered" evidence="1">
    <location>
        <begin position="202"/>
        <end position="223"/>
    </location>
</feature>
<dbReference type="EMBL" id="MU858063">
    <property type="protein sequence ID" value="KAK4217033.1"/>
    <property type="molecule type" value="Genomic_DNA"/>
</dbReference>
<evidence type="ECO:0000313" key="3">
    <source>
        <dbReference type="Proteomes" id="UP001301769"/>
    </source>
</evidence>
<keyword evidence="3" id="KW-1185">Reference proteome</keyword>
<protein>
    <submittedName>
        <fullName evidence="2">Uncharacterized protein</fullName>
    </submittedName>
</protein>
<evidence type="ECO:0000313" key="2">
    <source>
        <dbReference type="EMBL" id="KAK4217033.1"/>
    </source>
</evidence>
<accession>A0AAN6YEI5</accession>
<name>A0AAN6YEI5_9PEZI</name>
<dbReference type="AlphaFoldDB" id="A0AAN6YEI5"/>
<organism evidence="2 3">
    <name type="scientific">Rhypophila decipiens</name>
    <dbReference type="NCBI Taxonomy" id="261697"/>
    <lineage>
        <taxon>Eukaryota</taxon>
        <taxon>Fungi</taxon>
        <taxon>Dikarya</taxon>
        <taxon>Ascomycota</taxon>
        <taxon>Pezizomycotina</taxon>
        <taxon>Sordariomycetes</taxon>
        <taxon>Sordariomycetidae</taxon>
        <taxon>Sordariales</taxon>
        <taxon>Naviculisporaceae</taxon>
        <taxon>Rhypophila</taxon>
    </lineage>
</organism>
<evidence type="ECO:0000256" key="1">
    <source>
        <dbReference type="SAM" id="MobiDB-lite"/>
    </source>
</evidence>
<reference evidence="2" key="2">
    <citation type="submission" date="2023-05" db="EMBL/GenBank/DDBJ databases">
        <authorList>
            <consortium name="Lawrence Berkeley National Laboratory"/>
            <person name="Steindorff A."/>
            <person name="Hensen N."/>
            <person name="Bonometti L."/>
            <person name="Westerberg I."/>
            <person name="Brannstrom I.O."/>
            <person name="Guillou S."/>
            <person name="Cros-Aarteil S."/>
            <person name="Calhoun S."/>
            <person name="Haridas S."/>
            <person name="Kuo A."/>
            <person name="Mondo S."/>
            <person name="Pangilinan J."/>
            <person name="Riley R."/>
            <person name="Labutti K."/>
            <person name="Andreopoulos B."/>
            <person name="Lipzen A."/>
            <person name="Chen C."/>
            <person name="Yanf M."/>
            <person name="Daum C."/>
            <person name="Ng V."/>
            <person name="Clum A."/>
            <person name="Ohm R."/>
            <person name="Martin F."/>
            <person name="Silar P."/>
            <person name="Natvig D."/>
            <person name="Lalanne C."/>
            <person name="Gautier V."/>
            <person name="Ament-Velasquez S.L."/>
            <person name="Kruys A."/>
            <person name="Hutchinson M.I."/>
            <person name="Powell A.J."/>
            <person name="Barry K."/>
            <person name="Miller A.N."/>
            <person name="Grigoriev I.V."/>
            <person name="Debuchy R."/>
            <person name="Gladieux P."/>
            <person name="Thoren M.H."/>
            <person name="Johannesson H."/>
        </authorList>
    </citation>
    <scope>NUCLEOTIDE SEQUENCE</scope>
    <source>
        <strain evidence="2">PSN293</strain>
    </source>
</reference>
<gene>
    <name evidence="2" type="ORF">QBC37DRAFT_68585</name>
</gene>
<comment type="caution">
    <text evidence="2">The sequence shown here is derived from an EMBL/GenBank/DDBJ whole genome shotgun (WGS) entry which is preliminary data.</text>
</comment>
<proteinExistence type="predicted"/>
<feature type="compositionally biased region" description="Polar residues" evidence="1">
    <location>
        <begin position="1"/>
        <end position="10"/>
    </location>
</feature>
<feature type="region of interest" description="Disordered" evidence="1">
    <location>
        <begin position="1"/>
        <end position="29"/>
    </location>
</feature>
<dbReference type="Proteomes" id="UP001301769">
    <property type="component" value="Unassembled WGS sequence"/>
</dbReference>
<sequence length="223" mass="24390">MVGFSCTSSGHLEKSFGGSCPPPRTASVLGRSTKGSKLMSMSLPQLGPGATWWKEALPVTRKPLIRLHVYLLCSSDGYQMAMLILLSHLLRPGLPVKGTFLFPLVSWTVEIMWGHSRQSLRGSSRHCRRESAGSVVQKPFERAEGYLSRPICGTRQRCGPTGRGPSPITCSVGVQSRPAAVLIRYQGTRRAIGKQQLRIHSDRTAGPAASRSTLTSRLRLHFP</sequence>